<organism evidence="1 2">
    <name type="scientific">Achromobacter pestifer</name>
    <dbReference type="NCBI Taxonomy" id="1353889"/>
    <lineage>
        <taxon>Bacteria</taxon>
        <taxon>Pseudomonadati</taxon>
        <taxon>Pseudomonadota</taxon>
        <taxon>Betaproteobacteria</taxon>
        <taxon>Burkholderiales</taxon>
        <taxon>Alcaligenaceae</taxon>
        <taxon>Achromobacter</taxon>
    </lineage>
</organism>
<dbReference type="SUPFAM" id="SSF48613">
    <property type="entry name" value="Heme oxygenase-like"/>
    <property type="match status" value="1"/>
</dbReference>
<dbReference type="InterPro" id="IPR016053">
    <property type="entry name" value="Haem_Oase-like"/>
</dbReference>
<dbReference type="InterPro" id="IPR016084">
    <property type="entry name" value="Haem_Oase-like_multi-hlx"/>
</dbReference>
<name>A0A6S7A833_9BURK</name>
<dbReference type="Pfam" id="PF01126">
    <property type="entry name" value="Heme_oxygenase"/>
    <property type="match status" value="1"/>
</dbReference>
<dbReference type="GO" id="GO:0006788">
    <property type="term" value="P:heme oxidation"/>
    <property type="evidence" value="ECO:0007669"/>
    <property type="project" value="InterPro"/>
</dbReference>
<protein>
    <submittedName>
        <fullName evidence="1">Heme oxygenase PigA</fullName>
        <ecNumber evidence="1">1.14.99.58</ecNumber>
    </submittedName>
</protein>
<keyword evidence="2" id="KW-1185">Reference proteome</keyword>
<reference evidence="1 2" key="1">
    <citation type="submission" date="2020-04" db="EMBL/GenBank/DDBJ databases">
        <authorList>
            <person name="De Canck E."/>
        </authorList>
    </citation>
    <scope>NUCLEOTIDE SEQUENCE [LARGE SCALE GENOMIC DNA]</scope>
    <source>
        <strain evidence="1 2">LMG 3431</strain>
    </source>
</reference>
<sequence length="195" mass="21305">MTSSSNDLFQRAKRLKAVTTSTHDSLDRRIMDARIFSSRERYVGFLRVQYRFLHTVDVLYGRADLAALLPDLKARRRVELVGRDLADLGAEPPSTQQALDADLPLPGALGWLYVAEGSTLGAAVLYKLAGKMLGLDRDFGARHLDGHPEGVAQHWRGFAAALDAVSLTPDQEQVVAAGAQAAFGTVRGYVEHEFA</sequence>
<dbReference type="Gene3D" id="1.20.910.10">
    <property type="entry name" value="Heme oxygenase-like"/>
    <property type="match status" value="1"/>
</dbReference>
<accession>A0A6S7A833</accession>
<dbReference type="CDD" id="cd19166">
    <property type="entry name" value="HemeO-bac"/>
    <property type="match status" value="1"/>
</dbReference>
<proteinExistence type="predicted"/>
<dbReference type="RefSeq" id="WP_175176562.1">
    <property type="nucleotide sequence ID" value="NZ_CADIJX010000005.1"/>
</dbReference>
<evidence type="ECO:0000313" key="2">
    <source>
        <dbReference type="Proteomes" id="UP000494108"/>
    </source>
</evidence>
<evidence type="ECO:0000313" key="1">
    <source>
        <dbReference type="EMBL" id="CAB3678839.1"/>
    </source>
</evidence>
<dbReference type="Proteomes" id="UP000494108">
    <property type="component" value="Unassembled WGS sequence"/>
</dbReference>
<dbReference type="EC" id="1.14.99.58" evidence="1"/>
<gene>
    <name evidence="1" type="primary">pigA</name>
    <name evidence="1" type="ORF">LMG3431_04254</name>
</gene>
<dbReference type="GO" id="GO:0004392">
    <property type="term" value="F:heme oxygenase (decyclizing) activity"/>
    <property type="evidence" value="ECO:0007669"/>
    <property type="project" value="InterPro"/>
</dbReference>
<keyword evidence="1" id="KW-0560">Oxidoreductase</keyword>
<dbReference type="AlphaFoldDB" id="A0A6S7A833"/>
<dbReference type="EMBL" id="CADIJX010000005">
    <property type="protein sequence ID" value="CAB3678839.1"/>
    <property type="molecule type" value="Genomic_DNA"/>
</dbReference>